<name>A0A2P7AUN9_9HYPH</name>
<dbReference type="AlphaFoldDB" id="A0A2P7AUN9"/>
<protein>
    <recommendedName>
        <fullName evidence="3">DUF982 domain-containing protein</fullName>
    </recommendedName>
</protein>
<gene>
    <name evidence="1" type="ORF">CU100_09270</name>
</gene>
<evidence type="ECO:0008006" key="3">
    <source>
        <dbReference type="Google" id="ProtNLM"/>
    </source>
</evidence>
<dbReference type="Proteomes" id="UP000241158">
    <property type="component" value="Unassembled WGS sequence"/>
</dbReference>
<dbReference type="Gene3D" id="6.10.250.730">
    <property type="match status" value="1"/>
</dbReference>
<accession>A0A2P7AUN9</accession>
<dbReference type="Pfam" id="PF06169">
    <property type="entry name" value="DUF982"/>
    <property type="match status" value="1"/>
</dbReference>
<dbReference type="OrthoDB" id="8117300at2"/>
<reference evidence="2" key="1">
    <citation type="submission" date="2017-11" db="EMBL/GenBank/DDBJ databases">
        <authorList>
            <person name="Kuznetsova I."/>
            <person name="Sazanova A."/>
            <person name="Chirak E."/>
            <person name="Safronova V."/>
            <person name="Willems A."/>
        </authorList>
    </citation>
    <scope>NUCLEOTIDE SEQUENCE [LARGE SCALE GENOMIC DNA]</scope>
    <source>
        <strain evidence="2">PEPV15</strain>
    </source>
</reference>
<dbReference type="RefSeq" id="WP_146141821.1">
    <property type="nucleotide sequence ID" value="NZ_JACHXT010000001.1"/>
</dbReference>
<comment type="caution">
    <text evidence="1">The sequence shown here is derived from an EMBL/GenBank/DDBJ whole genome shotgun (WGS) entry which is preliminary data.</text>
</comment>
<proteinExistence type="predicted"/>
<evidence type="ECO:0000313" key="2">
    <source>
        <dbReference type="Proteomes" id="UP000241158"/>
    </source>
</evidence>
<sequence>MEELTFPRVFVIGPRVDESRGLNSVPAALAFMLEHWPGDTGPKKAAALETLRRAIAGDASAEEARADFVHAADEAGILAPPVASG</sequence>
<organism evidence="1 2">
    <name type="scientific">Phyllobacterium endophyticum</name>
    <dbReference type="NCBI Taxonomy" id="1149773"/>
    <lineage>
        <taxon>Bacteria</taxon>
        <taxon>Pseudomonadati</taxon>
        <taxon>Pseudomonadota</taxon>
        <taxon>Alphaproteobacteria</taxon>
        <taxon>Hyphomicrobiales</taxon>
        <taxon>Phyllobacteriaceae</taxon>
        <taxon>Phyllobacterium</taxon>
    </lineage>
</organism>
<dbReference type="EMBL" id="PGGN01000002">
    <property type="protein sequence ID" value="PSH57873.1"/>
    <property type="molecule type" value="Genomic_DNA"/>
</dbReference>
<evidence type="ECO:0000313" key="1">
    <source>
        <dbReference type="EMBL" id="PSH57873.1"/>
    </source>
</evidence>
<dbReference type="InterPro" id="IPR010385">
    <property type="entry name" value="DUF982"/>
</dbReference>
<keyword evidence="2" id="KW-1185">Reference proteome</keyword>